<feature type="compositionally biased region" description="Polar residues" evidence="5">
    <location>
        <begin position="1071"/>
        <end position="1084"/>
    </location>
</feature>
<dbReference type="OrthoDB" id="9941983at2759"/>
<dbReference type="Proteomes" id="UP001501940">
    <property type="component" value="Chromosome 4"/>
</dbReference>
<sequence length="1709" mass="190012">MATVQCTKCTAERKGFRRELDSWRHKLIHCVDVPTLLIPGYMLFYLSDCEPEAVDDWSPESSRSQCSFCNLPLDKLSVRILVKIVFTPVILTPICPIFLLDVPSGCDSNIPLIAQELMKKMIHQFAMEYASKCLLPTNTNGVTRTSSPLSETSDAPLDLTVSRTQEQKESQPDPGRESLKCSLNSKQEEEDDLMVKDSLVSANHQEANVDTATEDELQCMTPGSSQAEQNPSGALLQDVMNRFSEKLETIRPLDRDPTLVSTAICVSEEQQTQSPSTSQNLEIHADAHLTEIITTVLHTGSASDYNLSELFSRHDNGEAKSPNTRSRRRQEVLAAIATPADDASTRRHTLQIKRELAMLDQSCSRGKVRLGKKAKLKDENVSVTTCISPDPNLVKEVSKRESEAGVAHVDSCRERKGPLNMPSAESDRHEVKEEIQTVIVTEEIQIIKTEGKEREISSEEKDLTFSGIQVQTPELKCKYSKQGSKDDSVQTQVITVTATSAKQCGQPCREDGKGGSAESDGNHKETPLDQSCDTGNRPVNGKDCSRERQKCQSNHSKGARKSGRSIVPPQRFSSYVTEPRKMFFVACFSESIFNQGAQKDKVLTSSTLHALSKDPDESTNEACLSSNEHTGKPAFESTQKEQHGPSCTKDQCQVSPQSVAAKEKNPKKRSLDNRTDISDLAATPYGRLRSSPRRLQLSKMQKSPSDEDVTIKPTTRVESPTNFQVQYISPIKLMFVSPVKDKDGVKYSLKSASNGSGTQAEESFDPCEESSWSGTPQKHKSKNNESVTSQAKSSFSPLKSATSRTRSACSPTKSASLPSKSASSTPKSASSPPKSACSTPKSASSTPKPASSPTKSSSSPAKSASSTPKSASSPAKSTCSPAKSTSSPTKSACSPRSTSSSPKNGSRKSGDGTPTKRVAGTESQGSPGNLSSFHETTPPKRRPGRPKKLGPQQEQKEKRPIGRPRKQKAVDAAIGEKTVNGKCLLASDVEENVNKNLKITVKYGRSRRNKRIVSEGFEQLQTEFNDAWQAAGCKSDLGILLHNSKSSLGSIKPASEELDFVSPVKELAPQSGSNIKCQKQSESVPSRKPGRPAKVKISGISVTVTTVSPRQRKIQINKDSRQSPGTIIHKKVILPEFKSAKEPWTISHQLTSKRSQTVEGSETTDENKDGLPDQPVAVRHSLRVRKPSIHFLHAVATSRSYSRSNALVRRSKQLLLNKASNERRLEEQQTSVETSGEKRQRCGQERKGGSQDLSKVAGVSVDSIFTPKETLRWWEASTEEKTMNQELARRIRVISDTWVSDTVENQEKEIAFNSQLGTKGNSSFTRKSKHSSVVRTLFDCPANKPRSYSMQQICSWFMQTTETQSLAIVKKASSRPYEPRHFPRSASTKSICYSPQAERLRKHIKKFAKTVPKSPLQHRQAQRRLRNRNKEAHNIRRQLFKPSFPTGKFSQGVQCWRNRTYFKYQVALFRARKRLLTRKERERWRKRQRNRKNINVARSCSNGHVVTGLQPKRKALRRSTRDLFSGCWWSWKWMENRSVIRSAYQTQEPVDVRKERNLCSKAWSPESLKECRVLLRKINSPDNESAEEESDSCTVTLDDGSPSACLFAGRERELVGVVKAVKTERRRSVSRRTASRELAGSAPRSVQEQGEMPVGRMKRKNRSPGVVSTEPSQPPPAKMLRQSRMRGLTGLKWRDYVFGKYFASFIEFH</sequence>
<reference evidence="6 7" key="1">
    <citation type="submission" date="2022-01" db="EMBL/GenBank/DDBJ databases">
        <title>A chromosome-scale genome assembly of the false clownfish, Amphiprion ocellaris.</title>
        <authorList>
            <person name="Ryu T."/>
        </authorList>
    </citation>
    <scope>NUCLEOTIDE SEQUENCE [LARGE SCALE GENOMIC DNA]</scope>
</reference>
<feature type="region of interest" description="Disordered" evidence="5">
    <location>
        <begin position="746"/>
        <end position="974"/>
    </location>
</feature>
<evidence type="ECO:0000256" key="2">
    <source>
        <dbReference type="ARBA" id="ARBA00023125"/>
    </source>
</evidence>
<feature type="compositionally biased region" description="Basic and acidic residues" evidence="5">
    <location>
        <begin position="1235"/>
        <end position="1249"/>
    </location>
</feature>
<feature type="compositionally biased region" description="Basic and acidic residues" evidence="5">
    <location>
        <begin position="661"/>
        <end position="677"/>
    </location>
</feature>
<feature type="compositionally biased region" description="Polar residues" evidence="5">
    <location>
        <begin position="648"/>
        <end position="658"/>
    </location>
</feature>
<dbReference type="InterPro" id="IPR028104">
    <property type="entry name" value="DUF4553"/>
</dbReference>
<feature type="compositionally biased region" description="Polar residues" evidence="5">
    <location>
        <begin position="784"/>
        <end position="809"/>
    </location>
</feature>
<feature type="region of interest" description="Disordered" evidence="5">
    <location>
        <begin position="504"/>
        <end position="572"/>
    </location>
</feature>
<feature type="compositionally biased region" description="Low complexity" evidence="5">
    <location>
        <begin position="810"/>
        <end position="904"/>
    </location>
</feature>
<keyword evidence="4" id="KW-0539">Nucleus</keyword>
<feature type="region of interest" description="Disordered" evidence="5">
    <location>
        <begin position="611"/>
        <end position="714"/>
    </location>
</feature>
<dbReference type="PANTHER" id="PTHR21545">
    <property type="entry name" value="TRANSCRIPTION FACTOR MLR1/2"/>
    <property type="match status" value="1"/>
</dbReference>
<feature type="compositionally biased region" description="Polar residues" evidence="5">
    <location>
        <begin position="1150"/>
        <end position="1161"/>
    </location>
</feature>
<protein>
    <submittedName>
        <fullName evidence="6">Ligand dependent nuclear receptor corepressor-like</fullName>
    </submittedName>
</protein>
<evidence type="ECO:0000256" key="1">
    <source>
        <dbReference type="ARBA" id="ARBA00023015"/>
    </source>
</evidence>
<dbReference type="STRING" id="80972.ENSAOCP00000017360"/>
<dbReference type="OMA" id="SVCHSPQ"/>
<feature type="compositionally biased region" description="Polar residues" evidence="5">
    <location>
        <begin position="921"/>
        <end position="935"/>
    </location>
</feature>
<dbReference type="GO" id="GO:0006357">
    <property type="term" value="P:regulation of transcription by RNA polymerase II"/>
    <property type="evidence" value="ECO:0007669"/>
    <property type="project" value="TreeGrafter"/>
</dbReference>
<feature type="compositionally biased region" description="Basic residues" evidence="5">
    <location>
        <begin position="939"/>
        <end position="948"/>
    </location>
</feature>
<evidence type="ECO:0000256" key="5">
    <source>
        <dbReference type="SAM" id="MobiDB-lite"/>
    </source>
</evidence>
<dbReference type="GO" id="GO:0005634">
    <property type="term" value="C:nucleus"/>
    <property type="evidence" value="ECO:0007669"/>
    <property type="project" value="TreeGrafter"/>
</dbReference>
<dbReference type="GeneTree" id="ENSGT00940000162414"/>
<feature type="region of interest" description="Disordered" evidence="5">
    <location>
        <begin position="1225"/>
        <end position="1254"/>
    </location>
</feature>
<accession>A0A3Q1BSM4</accession>
<evidence type="ECO:0000256" key="4">
    <source>
        <dbReference type="ARBA" id="ARBA00023242"/>
    </source>
</evidence>
<feature type="compositionally biased region" description="Basic and acidic residues" evidence="5">
    <location>
        <begin position="165"/>
        <end position="179"/>
    </location>
</feature>
<feature type="region of interest" description="Disordered" evidence="5">
    <location>
        <begin position="1071"/>
        <end position="1094"/>
    </location>
</feature>
<feature type="compositionally biased region" description="Polar residues" evidence="5">
    <location>
        <begin position="750"/>
        <end position="761"/>
    </location>
</feature>
<keyword evidence="3" id="KW-0804">Transcription</keyword>
<dbReference type="PANTHER" id="PTHR21545:SF10">
    <property type="entry name" value="LIGAND-DEPENDENT NUCLEAR RECEPTOR COREPRESSOR-LIKE PROTEIN"/>
    <property type="match status" value="1"/>
</dbReference>
<evidence type="ECO:0000313" key="6">
    <source>
        <dbReference type="Ensembl" id="ENSAOCP00000017360.2"/>
    </source>
</evidence>
<keyword evidence="1" id="KW-0805">Transcription regulation</keyword>
<dbReference type="GO" id="GO:0003677">
    <property type="term" value="F:DNA binding"/>
    <property type="evidence" value="ECO:0007669"/>
    <property type="project" value="UniProtKB-KW"/>
</dbReference>
<keyword evidence="7" id="KW-1185">Reference proteome</keyword>
<feature type="region of interest" description="Disordered" evidence="5">
    <location>
        <begin position="142"/>
        <end position="192"/>
    </location>
</feature>
<feature type="region of interest" description="Disordered" evidence="5">
    <location>
        <begin position="1625"/>
        <end position="1680"/>
    </location>
</feature>
<dbReference type="Ensembl" id="ENSAOCT00000032665.2">
    <property type="protein sequence ID" value="ENSAOCP00000017360.2"/>
    <property type="gene ID" value="ENSAOCG00000022416.2"/>
</dbReference>
<reference evidence="6" key="3">
    <citation type="submission" date="2025-09" db="UniProtKB">
        <authorList>
            <consortium name="Ensembl"/>
        </authorList>
    </citation>
    <scope>IDENTIFICATION</scope>
</reference>
<keyword evidence="2" id="KW-0238">DNA-binding</keyword>
<feature type="compositionally biased region" description="Polar residues" evidence="5">
    <location>
        <begin position="142"/>
        <end position="153"/>
    </location>
</feature>
<feature type="compositionally biased region" description="Low complexity" evidence="5">
    <location>
        <begin position="687"/>
        <end position="698"/>
    </location>
</feature>
<proteinExistence type="predicted"/>
<feature type="region of interest" description="Disordered" evidence="5">
    <location>
        <begin position="1150"/>
        <end position="1174"/>
    </location>
</feature>
<reference evidence="6" key="2">
    <citation type="submission" date="2025-08" db="UniProtKB">
        <authorList>
            <consortium name="Ensembl"/>
        </authorList>
    </citation>
    <scope>IDENTIFICATION</scope>
</reference>
<evidence type="ECO:0000256" key="3">
    <source>
        <dbReference type="ARBA" id="ARBA00023163"/>
    </source>
</evidence>
<evidence type="ECO:0000313" key="7">
    <source>
        <dbReference type="Proteomes" id="UP001501940"/>
    </source>
</evidence>
<name>A0A3Q1BSM4_AMPOC</name>
<dbReference type="Pfam" id="PF15090">
    <property type="entry name" value="DUF4553"/>
    <property type="match status" value="1"/>
</dbReference>
<organism evidence="6 7">
    <name type="scientific">Amphiprion ocellaris</name>
    <name type="common">Clown anemonefish</name>
    <dbReference type="NCBI Taxonomy" id="80972"/>
    <lineage>
        <taxon>Eukaryota</taxon>
        <taxon>Metazoa</taxon>
        <taxon>Chordata</taxon>
        <taxon>Craniata</taxon>
        <taxon>Vertebrata</taxon>
        <taxon>Euteleostomi</taxon>
        <taxon>Actinopterygii</taxon>
        <taxon>Neopterygii</taxon>
        <taxon>Teleostei</taxon>
        <taxon>Neoteleostei</taxon>
        <taxon>Acanthomorphata</taxon>
        <taxon>Ovalentaria</taxon>
        <taxon>Pomacentridae</taxon>
        <taxon>Amphiprion</taxon>
    </lineage>
</organism>